<name>W2J9T6_PHYNI</name>
<accession>W2J9T6</accession>
<proteinExistence type="predicted"/>
<sequence>MSSKHLPVGKFGNYRRKKRRPTLQELSEAIPATFPFQDVAMDHILSLPKSHKGNTGR</sequence>
<dbReference type="EMBL" id="KI685736">
    <property type="protein sequence ID" value="ETK89066.1"/>
    <property type="molecule type" value="Genomic_DNA"/>
</dbReference>
<evidence type="ECO:0000313" key="4">
    <source>
        <dbReference type="Proteomes" id="UP000053864"/>
    </source>
</evidence>
<dbReference type="AlphaFoldDB" id="W2J9T6"/>
<reference evidence="2" key="1">
    <citation type="submission" date="2013-11" db="EMBL/GenBank/DDBJ databases">
        <title>The Genome Sequence of Phytophthora parasitica CJ02B3.</title>
        <authorList>
            <consortium name="The Broad Institute Genomics Platform"/>
            <person name="Russ C."/>
            <person name="Tyler B."/>
            <person name="Panabieres F."/>
            <person name="Shan W."/>
            <person name="Tripathy S."/>
            <person name="Grunwald N."/>
            <person name="Machado M."/>
            <person name="Johnson C.S."/>
            <person name="Arredondo F."/>
            <person name="Hong C."/>
            <person name="Coffey M."/>
            <person name="Young S.K."/>
            <person name="Zeng Q."/>
            <person name="Gargeya S."/>
            <person name="Fitzgerald M."/>
            <person name="Abouelleil A."/>
            <person name="Alvarado L."/>
            <person name="Chapman S.B."/>
            <person name="Gainer-Dewar J."/>
            <person name="Goldberg J."/>
            <person name="Griggs A."/>
            <person name="Gujja S."/>
            <person name="Hansen M."/>
            <person name="Howarth C."/>
            <person name="Imamovic A."/>
            <person name="Ireland A."/>
            <person name="Larimer J."/>
            <person name="McCowan C."/>
            <person name="Murphy C."/>
            <person name="Pearson M."/>
            <person name="Poon T.W."/>
            <person name="Priest M."/>
            <person name="Roberts A."/>
            <person name="Saif S."/>
            <person name="Shea T."/>
            <person name="Sykes S."/>
            <person name="Wortman J."/>
            <person name="Nusbaum C."/>
            <person name="Birren B."/>
        </authorList>
    </citation>
    <scope>NUCLEOTIDE SEQUENCE [LARGE SCALE GENOMIC DNA]</scope>
    <source>
        <strain evidence="2">CJ02B3</strain>
    </source>
</reference>
<evidence type="ECO:0000256" key="1">
    <source>
        <dbReference type="SAM" id="MobiDB-lite"/>
    </source>
</evidence>
<protein>
    <submittedName>
        <fullName evidence="3">Uncharacterized protein</fullName>
    </submittedName>
</protein>
<gene>
    <name evidence="2" type="ORF">L915_06783</name>
    <name evidence="3" type="ORF">L916_06726</name>
</gene>
<evidence type="ECO:0000313" key="3">
    <source>
        <dbReference type="EMBL" id="ETL42472.1"/>
    </source>
</evidence>
<feature type="region of interest" description="Disordered" evidence="1">
    <location>
        <begin position="1"/>
        <end position="23"/>
    </location>
</feature>
<dbReference type="EMBL" id="KI672299">
    <property type="protein sequence ID" value="ETL42472.1"/>
    <property type="molecule type" value="Genomic_DNA"/>
</dbReference>
<organism evidence="3 4">
    <name type="scientific">Phytophthora nicotianae</name>
    <name type="common">Potato buckeye rot agent</name>
    <name type="synonym">Phytophthora parasitica</name>
    <dbReference type="NCBI Taxonomy" id="4792"/>
    <lineage>
        <taxon>Eukaryota</taxon>
        <taxon>Sar</taxon>
        <taxon>Stramenopiles</taxon>
        <taxon>Oomycota</taxon>
        <taxon>Peronosporomycetes</taxon>
        <taxon>Peronosporales</taxon>
        <taxon>Peronosporaceae</taxon>
        <taxon>Phytophthora</taxon>
    </lineage>
</organism>
<evidence type="ECO:0000313" key="2">
    <source>
        <dbReference type="EMBL" id="ETK89066.1"/>
    </source>
</evidence>
<dbReference type="Proteomes" id="UP000053864">
    <property type="component" value="Unassembled WGS sequence"/>
</dbReference>
<dbReference type="Proteomes" id="UP000053236">
    <property type="component" value="Unassembled WGS sequence"/>
</dbReference>
<reference evidence="3 4" key="2">
    <citation type="submission" date="2013-11" db="EMBL/GenBank/DDBJ databases">
        <title>The Genome Sequence of Phytophthora parasitica CJ05E6.</title>
        <authorList>
            <consortium name="The Broad Institute Genomics Platform"/>
            <person name="Russ C."/>
            <person name="Tyler B."/>
            <person name="Panabieres F."/>
            <person name="Shan W."/>
            <person name="Tripathy S."/>
            <person name="Grunwald N."/>
            <person name="Machado M."/>
            <person name="Johnson C.S."/>
            <person name="Arredondo F."/>
            <person name="Hong C."/>
            <person name="Coffey M."/>
            <person name="Young S.K."/>
            <person name="Zeng Q."/>
            <person name="Gargeya S."/>
            <person name="Fitzgerald M."/>
            <person name="Abouelleil A."/>
            <person name="Alvarado L."/>
            <person name="Chapman S.B."/>
            <person name="Gainer-Dewar J."/>
            <person name="Goldberg J."/>
            <person name="Griggs A."/>
            <person name="Gujja S."/>
            <person name="Hansen M."/>
            <person name="Howarth C."/>
            <person name="Imamovic A."/>
            <person name="Ireland A."/>
            <person name="Larimer J."/>
            <person name="McCowan C."/>
            <person name="Murphy C."/>
            <person name="Pearson M."/>
            <person name="Poon T.W."/>
            <person name="Priest M."/>
            <person name="Roberts A."/>
            <person name="Saif S."/>
            <person name="Shea T."/>
            <person name="Sykes S."/>
            <person name="Wortman J."/>
            <person name="Nusbaum C."/>
            <person name="Birren B."/>
        </authorList>
    </citation>
    <scope>NUCLEOTIDE SEQUENCE [LARGE SCALE GENOMIC DNA]</scope>
    <source>
        <strain evidence="3 4">CJ05E6</strain>
    </source>
</reference>